<feature type="compositionally biased region" description="Low complexity" evidence="2">
    <location>
        <begin position="273"/>
        <end position="282"/>
    </location>
</feature>
<dbReference type="STRING" id="215250.A0A316YE33"/>
<evidence type="ECO:0000259" key="3">
    <source>
        <dbReference type="PROSITE" id="PS51072"/>
    </source>
</evidence>
<feature type="compositionally biased region" description="Low complexity" evidence="2">
    <location>
        <begin position="341"/>
        <end position="351"/>
    </location>
</feature>
<evidence type="ECO:0000256" key="1">
    <source>
        <dbReference type="ARBA" id="ARBA00022583"/>
    </source>
</evidence>
<keyword evidence="5" id="KW-1185">Reference proteome</keyword>
<sequence length="942" mass="98896">MSSEAPASAPAAAVAPTGLQPSAYADAFVRGPPREGVQRIQTRLHKAKVLTDELADYFAARRELESSYLKALSKIAKRSFLSDPSALGPNFSPVYERLVMEIGELASIHGELEKKLESECEVAMRSAPNRGEWGRIKDHDDNLASTLKEINTLELQLSKDQKKAEMASSKKAGQAHQKATETERSLSQTMDVWETESPFAFEAYQRIDSQRLDLMKEIVTKFETAQSDAAQRLMQVTEQTMQVILNFDPQADMQEFALRNATSSSRPARRDAAAATTTTAAANQSTNMRPSAPSSGPPAAAATLPTGGSDAYRGTGTNGVSEFGAVRASSASIHSYDRPGTATTETQQQTTPSRLGGSTLKSALTRFGRGRSSKNANENATSTYGNLGDQTESSMGPPASSSTPVRRGTRGGPGGGGGGLEEQRSADSSAYSAAGLGAGAAAVGGAAAAGSLMAPLTPSRKQSSSTPATTAPPPQVDAEGFSIPPPDRKPWELGAGGAPAAGASLMDGDDDENESRDLSTDAGMPKMTGMSIAPQAISENAEQDQAALERMRSTLLTARSPVVAPQRRNTTRRDRRDVRNTTYNPGLTLPPGVGEEDKAETGATAPVAASGGSQFGLPTASSPMSQPSAFIGSPGVGGDRTQSIISMSSASAAPGNPFDGSAPGLRASILERVNVLFTGRQVTKIMVVGEVSVSLRDVAASREPIHIRLESFEQLEKAAPNPAFLQPIDGDRPGEYKLDVGALLDQGNPAAAIKPGSGGQAVLLQYKVHVSESRQAEYVPLDVSTQWRCEAHQTSMLLNFSPNASSKLATSVVQGQDDGGMPASLQDVSLTVDTGPSNVTGVMSKPSGTWSAEQKRMYWRLPEDVALSNGIVGGSGAGAPQKILARWQVDGQGQPQPVQIRWRVPGRTLSSLGLSVVDESASGLRFDAVSRQTVSGKYIANP</sequence>
<evidence type="ECO:0000313" key="4">
    <source>
        <dbReference type="EMBL" id="PWN87124.1"/>
    </source>
</evidence>
<dbReference type="GO" id="GO:0032185">
    <property type="term" value="P:septin cytoskeleton organization"/>
    <property type="evidence" value="ECO:0007669"/>
    <property type="project" value="TreeGrafter"/>
</dbReference>
<dbReference type="AlphaFoldDB" id="A0A316YE33"/>
<feature type="region of interest" description="Disordered" evidence="2">
    <location>
        <begin position="331"/>
        <end position="426"/>
    </location>
</feature>
<feature type="region of interest" description="Disordered" evidence="2">
    <location>
        <begin position="260"/>
        <end position="316"/>
    </location>
</feature>
<keyword evidence="1" id="KW-0254">Endocytosis</keyword>
<dbReference type="SUPFAM" id="SSF103657">
    <property type="entry name" value="BAR/IMD domain-like"/>
    <property type="match status" value="1"/>
</dbReference>
<dbReference type="InterPro" id="IPR001060">
    <property type="entry name" value="FCH_dom"/>
</dbReference>
<accession>A0A316YE33</accession>
<evidence type="ECO:0000313" key="5">
    <source>
        <dbReference type="Proteomes" id="UP000245768"/>
    </source>
</evidence>
<dbReference type="InterPro" id="IPR027267">
    <property type="entry name" value="AH/BAR_dom_sf"/>
</dbReference>
<dbReference type="InterPro" id="IPR018808">
    <property type="entry name" value="Muniscin_C"/>
</dbReference>
<dbReference type="Proteomes" id="UP000245768">
    <property type="component" value="Unassembled WGS sequence"/>
</dbReference>
<dbReference type="Gene3D" id="1.20.1270.60">
    <property type="entry name" value="Arfaptin homology (AH) domain/BAR domain"/>
    <property type="match status" value="1"/>
</dbReference>
<feature type="region of interest" description="Disordered" evidence="2">
    <location>
        <begin position="161"/>
        <end position="189"/>
    </location>
</feature>
<dbReference type="PROSITE" id="PS51072">
    <property type="entry name" value="MHD"/>
    <property type="match status" value="1"/>
</dbReference>
<feature type="region of interest" description="Disordered" evidence="2">
    <location>
        <begin position="455"/>
        <end position="525"/>
    </location>
</feature>
<dbReference type="GO" id="GO:0006897">
    <property type="term" value="P:endocytosis"/>
    <property type="evidence" value="ECO:0007669"/>
    <property type="project" value="UniProtKB-KW"/>
</dbReference>
<dbReference type="EMBL" id="KZ819641">
    <property type="protein sequence ID" value="PWN87124.1"/>
    <property type="molecule type" value="Genomic_DNA"/>
</dbReference>
<dbReference type="GO" id="GO:0005886">
    <property type="term" value="C:plasma membrane"/>
    <property type="evidence" value="ECO:0007669"/>
    <property type="project" value="TreeGrafter"/>
</dbReference>
<feature type="region of interest" description="Disordered" evidence="2">
    <location>
        <begin position="561"/>
        <end position="610"/>
    </location>
</feature>
<proteinExistence type="predicted"/>
<reference evidence="4 5" key="1">
    <citation type="journal article" date="2018" name="Mol. Biol. Evol.">
        <title>Broad Genomic Sampling Reveals a Smut Pathogenic Ancestry of the Fungal Clade Ustilaginomycotina.</title>
        <authorList>
            <person name="Kijpornyongpan T."/>
            <person name="Mondo S.J."/>
            <person name="Barry K."/>
            <person name="Sandor L."/>
            <person name="Lee J."/>
            <person name="Lipzen A."/>
            <person name="Pangilinan J."/>
            <person name="LaButti K."/>
            <person name="Hainaut M."/>
            <person name="Henrissat B."/>
            <person name="Grigoriev I.V."/>
            <person name="Spatafora J.W."/>
            <person name="Aime M.C."/>
        </authorList>
    </citation>
    <scope>NUCLEOTIDE SEQUENCE [LARGE SCALE GENOMIC DNA]</scope>
    <source>
        <strain evidence="4 5">MCA 4198</strain>
    </source>
</reference>
<feature type="compositionally biased region" description="Polar residues" evidence="2">
    <location>
        <begin position="373"/>
        <end position="404"/>
    </location>
</feature>
<dbReference type="InterPro" id="IPR028565">
    <property type="entry name" value="MHD"/>
</dbReference>
<feature type="compositionally biased region" description="Low complexity" evidence="2">
    <location>
        <begin position="290"/>
        <end position="309"/>
    </location>
</feature>
<dbReference type="GO" id="GO:0030139">
    <property type="term" value="C:endocytic vesicle"/>
    <property type="evidence" value="ECO:0007669"/>
    <property type="project" value="TreeGrafter"/>
</dbReference>
<gene>
    <name evidence="4" type="ORF">FA10DRAFT_269731</name>
</gene>
<dbReference type="Pfam" id="PF00611">
    <property type="entry name" value="FCH"/>
    <property type="match status" value="1"/>
</dbReference>
<organism evidence="4 5">
    <name type="scientific">Acaromyces ingoldii</name>
    <dbReference type="NCBI Taxonomy" id="215250"/>
    <lineage>
        <taxon>Eukaryota</taxon>
        <taxon>Fungi</taxon>
        <taxon>Dikarya</taxon>
        <taxon>Basidiomycota</taxon>
        <taxon>Ustilaginomycotina</taxon>
        <taxon>Exobasidiomycetes</taxon>
        <taxon>Exobasidiales</taxon>
        <taxon>Cryptobasidiaceae</taxon>
        <taxon>Acaromyces</taxon>
    </lineage>
</organism>
<dbReference type="Pfam" id="PF10291">
    <property type="entry name" value="muHD"/>
    <property type="match status" value="1"/>
</dbReference>
<evidence type="ECO:0000256" key="2">
    <source>
        <dbReference type="SAM" id="MobiDB-lite"/>
    </source>
</evidence>
<dbReference type="PANTHER" id="PTHR23065:SF54">
    <property type="entry name" value="SUPPRESSOR OF YEAST PROFILIN DELETION"/>
    <property type="match status" value="1"/>
</dbReference>
<dbReference type="OrthoDB" id="1875751at2759"/>
<name>A0A316YE33_9BASI</name>
<dbReference type="RefSeq" id="XP_025374322.1">
    <property type="nucleotide sequence ID" value="XM_025522861.1"/>
</dbReference>
<dbReference type="PANTHER" id="PTHR23065">
    <property type="entry name" value="PROLINE-SERINE-THREONINE PHOSPHATASE INTERACTING PROTEIN 1"/>
    <property type="match status" value="1"/>
</dbReference>
<dbReference type="InParanoid" id="A0A316YE33"/>
<dbReference type="GeneID" id="37044777"/>
<protein>
    <recommendedName>
        <fullName evidence="3">MHD domain-containing protein</fullName>
    </recommendedName>
</protein>
<dbReference type="GO" id="GO:0032153">
    <property type="term" value="C:cell division site"/>
    <property type="evidence" value="ECO:0007669"/>
    <property type="project" value="TreeGrafter"/>
</dbReference>
<feature type="compositionally biased region" description="Gly residues" evidence="2">
    <location>
        <begin position="410"/>
        <end position="420"/>
    </location>
</feature>
<feature type="domain" description="MHD" evidence="3">
    <location>
        <begin position="662"/>
        <end position="941"/>
    </location>
</feature>